<protein>
    <submittedName>
        <fullName evidence="2">Uncharacterized protein</fullName>
    </submittedName>
</protein>
<dbReference type="STRING" id="576137.A0A1L7X0K9"/>
<feature type="region of interest" description="Disordered" evidence="1">
    <location>
        <begin position="360"/>
        <end position="426"/>
    </location>
</feature>
<sequence>MALHPSLRCQDIQYSQSSRSPQLHALRSTYDSPLSFTIEPACSTSRRISLQQLQEHAKMYTKEQSTTERSCSSASRASIAIKRSVPGMKTLMPLKLLSPTLPEFDTWPSLEPTKRTTFGTRIVSQGFEEFSGIEDRARDSLVSRKHSQQYRDTPIYSQPGSPIPSRAYFSDDDVCFHCSHPGSISDEEGIIQDFVSLQEGDIENDIQNEDDGEPTPCTMKNYSQRHLVTPTPRWSELSFQCPGEALFENEAAWLRSPMSRNRSASDTVLAVDARDENLAERIVESWLSDTSSSFEHEDEVLACATTLSPSKAQVIDLRINPNYPSELSLRIPARSSSLMGTSVPENNFWKTFGTPPITPAGPWNRDPETLHRAPSPDYDSNLKLPKRRIDLAMPSPPLSPHASPQKLHTRHMSAQDSYSEWPLPPPSSSQPLLADIIGSLEALTSSFPSTILVPESPCITAIRTQNVHPSYRSAVQPKTTSTPPLQSPFGHKFPRPPSYQPASKPKTYNFLSHQRDSSFHTSSSRPPHHPPPNMRSSSLPISSTPSCLYPPDLSPLQRIFPKTSDFMRSALYAHILAHIFVTSLSPLPPLPDPQYLQTNRLSGRNGRRDTPYWSQSPLSSKAADVLGIPLQDEEPVEKHLQFKIRIQALQQNLRKCTYSLISVMDEELGIGEMSEFHDSGKGFGNGRLFMRTLEEVVRGCEARNNGTML</sequence>
<evidence type="ECO:0000256" key="1">
    <source>
        <dbReference type="SAM" id="MobiDB-lite"/>
    </source>
</evidence>
<evidence type="ECO:0000313" key="3">
    <source>
        <dbReference type="Proteomes" id="UP000184330"/>
    </source>
</evidence>
<keyword evidence="3" id="KW-1185">Reference proteome</keyword>
<dbReference type="EMBL" id="FJOG01000012">
    <property type="protein sequence ID" value="CZR58558.1"/>
    <property type="molecule type" value="Genomic_DNA"/>
</dbReference>
<accession>A0A1L7X0K9</accession>
<name>A0A1L7X0K9_9HELO</name>
<evidence type="ECO:0000313" key="2">
    <source>
        <dbReference type="EMBL" id="CZR58558.1"/>
    </source>
</evidence>
<proteinExistence type="predicted"/>
<dbReference type="Proteomes" id="UP000184330">
    <property type="component" value="Unassembled WGS sequence"/>
</dbReference>
<reference evidence="2 3" key="1">
    <citation type="submission" date="2016-03" db="EMBL/GenBank/DDBJ databases">
        <authorList>
            <person name="Ploux O."/>
        </authorList>
    </citation>
    <scope>NUCLEOTIDE SEQUENCE [LARGE SCALE GENOMIC DNA]</scope>
    <source>
        <strain evidence="2 3">UAMH 11012</strain>
    </source>
</reference>
<organism evidence="2 3">
    <name type="scientific">Phialocephala subalpina</name>
    <dbReference type="NCBI Taxonomy" id="576137"/>
    <lineage>
        <taxon>Eukaryota</taxon>
        <taxon>Fungi</taxon>
        <taxon>Dikarya</taxon>
        <taxon>Ascomycota</taxon>
        <taxon>Pezizomycotina</taxon>
        <taxon>Leotiomycetes</taxon>
        <taxon>Helotiales</taxon>
        <taxon>Mollisiaceae</taxon>
        <taxon>Phialocephala</taxon>
        <taxon>Phialocephala fortinii species complex</taxon>
    </lineage>
</organism>
<feature type="region of interest" description="Disordered" evidence="1">
    <location>
        <begin position="470"/>
        <end position="542"/>
    </location>
</feature>
<gene>
    <name evidence="2" type="ORF">PAC_08450</name>
</gene>
<dbReference type="OrthoDB" id="3506470at2759"/>
<dbReference type="AlphaFoldDB" id="A0A1L7X0K9"/>